<dbReference type="InterPro" id="IPR054331">
    <property type="entry name" value="LiaF_TM"/>
</dbReference>
<proteinExistence type="predicted"/>
<feature type="compositionally biased region" description="Low complexity" evidence="1">
    <location>
        <begin position="125"/>
        <end position="141"/>
    </location>
</feature>
<evidence type="ECO:0000313" key="4">
    <source>
        <dbReference type="EMBL" id="MBB2151316.1"/>
    </source>
</evidence>
<evidence type="ECO:0000313" key="5">
    <source>
        <dbReference type="Proteomes" id="UP000636110"/>
    </source>
</evidence>
<name>A0ABR6F1I9_9SPHI</name>
<feature type="region of interest" description="Disordered" evidence="1">
    <location>
        <begin position="125"/>
        <end position="146"/>
    </location>
</feature>
<sequence>MEKWNEGKKNNSTWAGLILLGIGMVFLLRNMGFYLPHWVLSWHTLLIIIGLLVGFKKNFEGRGWLAMVLVGGYFTLGDIVDADVSKYYFAVAFIIMGLYLILKPKSNRLNGEKWKKKQANFTDASFSESTSTEQEQPTDTTEAPKAGTWVDENDVIDAVCVFGGTDQYVYSKNFKGGDMVAVFGGCNVNLTQADFEGAIVLEVVAVFGGVKIIIPSSWIVKSEVTAIFGGIEDKRGPVMISDGGTKIIKITGLALFGGVEIRNF</sequence>
<feature type="transmembrane region" description="Helical" evidence="2">
    <location>
        <begin position="35"/>
        <end position="55"/>
    </location>
</feature>
<dbReference type="EMBL" id="WNXC01000009">
    <property type="protein sequence ID" value="MBB2151316.1"/>
    <property type="molecule type" value="Genomic_DNA"/>
</dbReference>
<evidence type="ECO:0000256" key="1">
    <source>
        <dbReference type="SAM" id="MobiDB-lite"/>
    </source>
</evidence>
<gene>
    <name evidence="4" type="ORF">GM920_20620</name>
</gene>
<dbReference type="PANTHER" id="PTHR40763:SF5">
    <property type="entry name" value="MEMBRANE PROTEIN"/>
    <property type="match status" value="1"/>
</dbReference>
<keyword evidence="2" id="KW-0812">Transmembrane</keyword>
<comment type="caution">
    <text evidence="4">The sequence shown here is derived from an EMBL/GenBank/DDBJ whole genome shotgun (WGS) entry which is preliminary data.</text>
</comment>
<evidence type="ECO:0000259" key="3">
    <source>
        <dbReference type="Pfam" id="PF22570"/>
    </source>
</evidence>
<keyword evidence="2" id="KW-0472">Membrane</keyword>
<feature type="transmembrane region" description="Helical" evidence="2">
    <location>
        <begin position="12"/>
        <end position="29"/>
    </location>
</feature>
<organism evidence="4 5">
    <name type="scientific">Pedobacter gandavensis</name>
    <dbReference type="NCBI Taxonomy" id="2679963"/>
    <lineage>
        <taxon>Bacteria</taxon>
        <taxon>Pseudomonadati</taxon>
        <taxon>Bacteroidota</taxon>
        <taxon>Sphingobacteriia</taxon>
        <taxon>Sphingobacteriales</taxon>
        <taxon>Sphingobacteriaceae</taxon>
        <taxon>Pedobacter</taxon>
    </lineage>
</organism>
<feature type="transmembrane region" description="Helical" evidence="2">
    <location>
        <begin position="86"/>
        <end position="102"/>
    </location>
</feature>
<accession>A0ABR6F1I9</accession>
<evidence type="ECO:0000256" key="2">
    <source>
        <dbReference type="SAM" id="Phobius"/>
    </source>
</evidence>
<protein>
    <recommendedName>
        <fullName evidence="3">LiaF transmembrane domain-containing protein</fullName>
    </recommendedName>
</protein>
<keyword evidence="5" id="KW-1185">Reference proteome</keyword>
<reference evidence="4 5" key="1">
    <citation type="submission" date="2019-11" db="EMBL/GenBank/DDBJ databases">
        <title>Description of Pedobacter sp. LMG 31462T.</title>
        <authorList>
            <person name="Carlier A."/>
            <person name="Qi S."/>
            <person name="Vandamme P."/>
        </authorList>
    </citation>
    <scope>NUCLEOTIDE SEQUENCE [LARGE SCALE GENOMIC DNA]</scope>
    <source>
        <strain evidence="4 5">LMG 31462</strain>
    </source>
</reference>
<dbReference type="RefSeq" id="WP_182961048.1">
    <property type="nucleotide sequence ID" value="NZ_WNXC01000009.1"/>
</dbReference>
<feature type="domain" description="LiaF transmembrane" evidence="3">
    <location>
        <begin position="14"/>
        <end position="107"/>
    </location>
</feature>
<dbReference type="PANTHER" id="PTHR40763">
    <property type="entry name" value="MEMBRANE PROTEIN-RELATED"/>
    <property type="match status" value="1"/>
</dbReference>
<dbReference type="Pfam" id="PF22570">
    <property type="entry name" value="LiaF-TM"/>
    <property type="match status" value="1"/>
</dbReference>
<dbReference type="Proteomes" id="UP000636110">
    <property type="component" value="Unassembled WGS sequence"/>
</dbReference>
<feature type="transmembrane region" description="Helical" evidence="2">
    <location>
        <begin position="62"/>
        <end position="80"/>
    </location>
</feature>
<keyword evidence="2" id="KW-1133">Transmembrane helix</keyword>